<accession>A0A3B5QXA4</accession>
<evidence type="ECO:0000256" key="1">
    <source>
        <dbReference type="ARBA" id="ARBA00022723"/>
    </source>
</evidence>
<keyword evidence="3" id="KW-0862">Zinc</keyword>
<dbReference type="PROSITE" id="PS00028">
    <property type="entry name" value="ZINC_FINGER_C2H2_1"/>
    <property type="match status" value="1"/>
</dbReference>
<dbReference type="InterPro" id="IPR013087">
    <property type="entry name" value="Znf_C2H2_type"/>
</dbReference>
<evidence type="ECO:0000256" key="3">
    <source>
        <dbReference type="ARBA" id="ARBA00022833"/>
    </source>
</evidence>
<dbReference type="PANTHER" id="PTHR17614">
    <property type="entry name" value="ZINC FINGER-CONTAINING"/>
    <property type="match status" value="1"/>
</dbReference>
<dbReference type="OrthoDB" id="4822at2759"/>
<keyword evidence="1" id="KW-0479">Metal-binding</keyword>
<evidence type="ECO:0000256" key="2">
    <source>
        <dbReference type="ARBA" id="ARBA00022771"/>
    </source>
</evidence>
<dbReference type="GO" id="GO:0005634">
    <property type="term" value="C:nucleus"/>
    <property type="evidence" value="ECO:0007669"/>
    <property type="project" value="TreeGrafter"/>
</dbReference>
<feature type="compositionally biased region" description="Basic and acidic residues" evidence="5">
    <location>
        <begin position="687"/>
        <end position="698"/>
    </location>
</feature>
<dbReference type="InterPro" id="IPR052445">
    <property type="entry name" value="ZnF-G_patch_domain"/>
</dbReference>
<feature type="domain" description="C2H2-type" evidence="6">
    <location>
        <begin position="44"/>
        <end position="74"/>
    </location>
</feature>
<dbReference type="InParanoid" id="A0A3B5QXA4"/>
<feature type="compositionally biased region" description="Polar residues" evidence="5">
    <location>
        <begin position="435"/>
        <end position="449"/>
    </location>
</feature>
<dbReference type="GeneTree" id="ENSGT00940000160909"/>
<feature type="compositionally biased region" description="Basic and acidic residues" evidence="5">
    <location>
        <begin position="450"/>
        <end position="467"/>
    </location>
</feature>
<feature type="compositionally biased region" description="Basic and acidic residues" evidence="5">
    <location>
        <begin position="862"/>
        <end position="876"/>
    </location>
</feature>
<dbReference type="Gene3D" id="3.30.160.60">
    <property type="entry name" value="Classic Zinc Finger"/>
    <property type="match status" value="1"/>
</dbReference>
<dbReference type="GeneID" id="102228912"/>
<feature type="compositionally biased region" description="Polar residues" evidence="5">
    <location>
        <begin position="1239"/>
        <end position="1261"/>
    </location>
</feature>
<feature type="compositionally biased region" description="Basic and acidic residues" evidence="5">
    <location>
        <begin position="564"/>
        <end position="580"/>
    </location>
</feature>
<keyword evidence="8" id="KW-1185">Reference proteome</keyword>
<feature type="region of interest" description="Disordered" evidence="5">
    <location>
        <begin position="657"/>
        <end position="699"/>
    </location>
</feature>
<dbReference type="PROSITE" id="PS50157">
    <property type="entry name" value="ZINC_FINGER_C2H2_2"/>
    <property type="match status" value="1"/>
</dbReference>
<dbReference type="OMA" id="SFHHTII"/>
<feature type="region of interest" description="Disordered" evidence="5">
    <location>
        <begin position="434"/>
        <end position="496"/>
    </location>
</feature>
<feature type="region of interest" description="Disordered" evidence="5">
    <location>
        <begin position="983"/>
        <end position="1007"/>
    </location>
</feature>
<keyword evidence="2 4" id="KW-0863">Zinc-finger</keyword>
<feature type="compositionally biased region" description="Basic residues" evidence="5">
    <location>
        <begin position="998"/>
        <end position="1007"/>
    </location>
</feature>
<feature type="region of interest" description="Disordered" evidence="5">
    <location>
        <begin position="1213"/>
        <end position="1319"/>
    </location>
</feature>
<dbReference type="InterPro" id="IPR036236">
    <property type="entry name" value="Znf_C2H2_sf"/>
</dbReference>
<reference evidence="8" key="1">
    <citation type="submission" date="2012-01" db="EMBL/GenBank/DDBJ databases">
        <authorList>
            <person name="Walter R."/>
            <person name="Schartl M."/>
            <person name="Warren W."/>
        </authorList>
    </citation>
    <scope>NUCLEOTIDE SEQUENCE [LARGE SCALE GENOMIC DNA]</scope>
    <source>
        <strain evidence="8">JP 163 A</strain>
    </source>
</reference>
<name>A0A3B5QXA4_XIPMA</name>
<dbReference type="PANTHER" id="PTHR17614:SF13">
    <property type="entry name" value="ZINC FINGER PROTEIN 804A"/>
    <property type="match status" value="1"/>
</dbReference>
<evidence type="ECO:0000313" key="7">
    <source>
        <dbReference type="Ensembl" id="ENSXMAP00000034985.1"/>
    </source>
</evidence>
<dbReference type="Proteomes" id="UP000002852">
    <property type="component" value="Unassembled WGS sequence"/>
</dbReference>
<evidence type="ECO:0000313" key="8">
    <source>
        <dbReference type="Proteomes" id="UP000002852"/>
    </source>
</evidence>
<evidence type="ECO:0000259" key="6">
    <source>
        <dbReference type="PROSITE" id="PS50157"/>
    </source>
</evidence>
<feature type="compositionally biased region" description="Basic and acidic residues" evidence="5">
    <location>
        <begin position="106"/>
        <end position="116"/>
    </location>
</feature>
<dbReference type="Pfam" id="PF12874">
    <property type="entry name" value="zf-met"/>
    <property type="match status" value="1"/>
</dbReference>
<feature type="compositionally biased region" description="Basic and acidic residues" evidence="5">
    <location>
        <begin position="588"/>
        <end position="611"/>
    </location>
</feature>
<dbReference type="RefSeq" id="XP_023183837.1">
    <property type="nucleotide sequence ID" value="XM_023328069.1"/>
</dbReference>
<feature type="compositionally biased region" description="Basic residues" evidence="5">
    <location>
        <begin position="662"/>
        <end position="686"/>
    </location>
</feature>
<feature type="region of interest" description="Disordered" evidence="5">
    <location>
        <begin position="106"/>
        <end position="126"/>
    </location>
</feature>
<evidence type="ECO:0000256" key="4">
    <source>
        <dbReference type="PROSITE-ProRule" id="PRU00042"/>
    </source>
</evidence>
<organism evidence="7 8">
    <name type="scientific">Xiphophorus maculatus</name>
    <name type="common">Southern platyfish</name>
    <name type="synonym">Platypoecilus maculatus</name>
    <dbReference type="NCBI Taxonomy" id="8083"/>
    <lineage>
        <taxon>Eukaryota</taxon>
        <taxon>Metazoa</taxon>
        <taxon>Chordata</taxon>
        <taxon>Craniata</taxon>
        <taxon>Vertebrata</taxon>
        <taxon>Euteleostomi</taxon>
        <taxon>Actinopterygii</taxon>
        <taxon>Neopterygii</taxon>
        <taxon>Teleostei</taxon>
        <taxon>Neoteleostei</taxon>
        <taxon>Acanthomorphata</taxon>
        <taxon>Ovalentaria</taxon>
        <taxon>Atherinomorphae</taxon>
        <taxon>Cyprinodontiformes</taxon>
        <taxon>Poeciliidae</taxon>
        <taxon>Poeciliinae</taxon>
        <taxon>Xiphophorus</taxon>
    </lineage>
</organism>
<dbReference type="KEGG" id="xma:102228912"/>
<feature type="region of interest" description="Disordered" evidence="5">
    <location>
        <begin position="560"/>
        <end position="621"/>
    </location>
</feature>
<feature type="compositionally biased region" description="Low complexity" evidence="5">
    <location>
        <begin position="1262"/>
        <end position="1274"/>
    </location>
</feature>
<evidence type="ECO:0000256" key="5">
    <source>
        <dbReference type="SAM" id="MobiDB-lite"/>
    </source>
</evidence>
<reference evidence="7" key="4">
    <citation type="submission" date="2025-09" db="UniProtKB">
        <authorList>
            <consortium name="Ensembl"/>
        </authorList>
    </citation>
    <scope>IDENTIFICATION</scope>
    <source>
        <strain evidence="7">JP 163 A</strain>
    </source>
</reference>
<sequence>MACYYIVISSTHLRDGQLRSIKGVFRGPIGASGQRNTDEGDSRFYCELCNKQYVRQQQYENHINSYDHHHKQRLKELKQREFYRALACRRQRRRREEKREERALRRVHQREARRTGECAPGSGPMFRSTTVAIDPANQPQPNVERNWEAFHPSGAERATKPQTQLIQPFLPLDPTLESRLLSNTDWAYGQTDANNSAAAADEPCILKKTHLDCGRLSANHMINPDDTNCTVSNHFYKHLTPRCYTSNAMTPIDVPTAATGTKSCEHPDLNPNDNRSKVMSTAHALSAPNRLRPVSFSLPKRTCVLLHQSAAVFIQAGQGSGLPGKQVGVANQERTKSLGEKVTDQGSKSLVCSGVDAWDTGNQCSVDSKIEFRPAESTDKGPLGLPGNNAQVSSCNRNVIGEENLTISGSGAQLSLHKDNGTEAQRGTEAHLYLNSDTPEQISDSISTDSAHRENEVHHQETTHQEGEDLLTSATNHPEKSDSCVVNESPKESSLPSLTCCNASGPVNPDRPKEPFCQVLSRDRVRVLLWPTEMVNYTKTSPSISYSVNPLLYDFRAHHKAKKGGTEKKGGLEEGRERIKPSVIKQPDCQDRHEDTEGGKEEKIDERREEAEGGQAGNPVEVVDHCDGGDAIQGRSSCHDENALKFVPLSAECHHAPGLQKAAKRRRRRRAGMGRGTKRRGRKKRRGEADKKDSEKGRIMSPFFASQMFEGKGEEKLKREGNIKDERRDKELLSNLTANQLVGGREKKTREEEQRMRRDQMMRERAGRNDEKRGELLSNLPMNRCNRCNQLCVQVKREASQHQSHQSVSGWGPGLRKLLCRSAACCSVISHVPKSVMETPRCPAITPGPAEDDKGTGVIHKDAQAGKKEGGQEQRNPRSGKIRGAEENTCKLAISGVTFPRRDAACEEEMCLVPRPHGETVGNPTISPISASSRDAACGQTQTIPAGQSCTTTVESLCCLEAEPRIGSACGEVAPPPAHLLAGLSRKRKGGSPEPVAPKKKRRRGRRQLRRFMNVLLKRQERKQASLTSDLSDRGDCCCQLIPTDCHPICKTQQPLSHNANTDEEPLSCGSDHQDKPCCCDESHGTANDRRQFDCDRSEGLTQLSDCHTCNTSMPHRQGAERSIRDDGLNSAVCCDHDTTFIKGCHLVDRNPDCTLNKTESLGCAQLTGTLRCSTNNLCQREDKHTKTECQSTTDDTFRRSCDSVDKIVRSCQSEEGETEAQGDDSAPLSGPDGGYGSSQGVLQTETDSGQCHGFNSNPDCNPSSNTANNTSTRNEAEHVHTGERQRKGEEEEEEKRLERKREEWEKEWVRRKEKEERERRKGIELEHLFSEKRQCFPPHLPPRCIPLHAPLLLQPSLSSSSSFSFHHTFIQHNLSLLPPPSHLPLSSYPHFLPPFSPHLSSLAPAPPPPPPPPPPPLPPSFYASSPIPLLDAPGPYPLAAFHPIQSHHPSLYPPPHPAVLPLQVLL</sequence>
<dbReference type="FunCoup" id="A0A3B5QXA4">
    <property type="interactions" value="231"/>
</dbReference>
<feature type="region of interest" description="Disordered" evidence="5">
    <location>
        <begin position="862"/>
        <end position="884"/>
    </location>
</feature>
<dbReference type="GO" id="GO:0008270">
    <property type="term" value="F:zinc ion binding"/>
    <property type="evidence" value="ECO:0007669"/>
    <property type="project" value="UniProtKB-KW"/>
</dbReference>
<reference evidence="8" key="2">
    <citation type="journal article" date="2013" name="Nat. Genet.">
        <title>The genome of the platyfish, Xiphophorus maculatus, provides insights into evolutionary adaptation and several complex traits.</title>
        <authorList>
            <person name="Schartl M."/>
            <person name="Walter R.B."/>
            <person name="Shen Y."/>
            <person name="Garcia T."/>
            <person name="Catchen J."/>
            <person name="Amores A."/>
            <person name="Braasch I."/>
            <person name="Chalopin D."/>
            <person name="Volff J.N."/>
            <person name="Lesch K.P."/>
            <person name="Bisazza A."/>
            <person name="Minx P."/>
            <person name="Hillier L."/>
            <person name="Wilson R.K."/>
            <person name="Fuerstenberg S."/>
            <person name="Boore J."/>
            <person name="Searle S."/>
            <person name="Postlethwait J.H."/>
            <person name="Warren W.C."/>
        </authorList>
    </citation>
    <scope>NUCLEOTIDE SEQUENCE [LARGE SCALE GENOMIC DNA]</scope>
    <source>
        <strain evidence="8">JP 163 A</strain>
    </source>
</reference>
<protein>
    <submittedName>
        <fullName evidence="7">Uncharacterized LOC102228912</fullName>
    </submittedName>
</protein>
<dbReference type="Ensembl" id="ENSXMAT00000041548.1">
    <property type="protein sequence ID" value="ENSXMAP00000034985.1"/>
    <property type="gene ID" value="ENSXMAG00000025517.1"/>
</dbReference>
<reference evidence="7" key="3">
    <citation type="submission" date="2025-08" db="UniProtKB">
        <authorList>
            <consortium name="Ensembl"/>
        </authorList>
    </citation>
    <scope>IDENTIFICATION</scope>
    <source>
        <strain evidence="7">JP 163 A</strain>
    </source>
</reference>
<proteinExistence type="predicted"/>
<feature type="compositionally biased region" description="Basic and acidic residues" evidence="5">
    <location>
        <begin position="1275"/>
        <end position="1319"/>
    </location>
</feature>
<feature type="region of interest" description="Disordered" evidence="5">
    <location>
        <begin position="744"/>
        <end position="771"/>
    </location>
</feature>
<dbReference type="SUPFAM" id="SSF57667">
    <property type="entry name" value="beta-beta-alpha zinc fingers"/>
    <property type="match status" value="1"/>
</dbReference>